<dbReference type="GO" id="GO:0004519">
    <property type="term" value="F:endonuclease activity"/>
    <property type="evidence" value="ECO:0007669"/>
    <property type="project" value="UniProtKB-KW"/>
</dbReference>
<protein>
    <submittedName>
        <fullName evidence="2">HNH endonuclease</fullName>
    </submittedName>
</protein>
<evidence type="ECO:0000259" key="1">
    <source>
        <dbReference type="Pfam" id="PF01844"/>
    </source>
</evidence>
<dbReference type="GO" id="GO:0003676">
    <property type="term" value="F:nucleic acid binding"/>
    <property type="evidence" value="ECO:0007669"/>
    <property type="project" value="InterPro"/>
</dbReference>
<dbReference type="Gene3D" id="1.10.30.50">
    <property type="match status" value="1"/>
</dbReference>
<sequence>MPFKPPRIRPCCGEIVPAGELCACQRRRLLERHRRHDARRPSAWRRGYDREHRIARMHHLAQHPNCVMCSEPATIADHVVAHRGDRALLRDASNLQSLCATCHSSIKQRLECQP</sequence>
<dbReference type="OrthoDB" id="5292295at2"/>
<dbReference type="Pfam" id="PF01844">
    <property type="entry name" value="HNH"/>
    <property type="match status" value="1"/>
</dbReference>
<reference evidence="2 3" key="1">
    <citation type="submission" date="2016-11" db="EMBL/GenBank/DDBJ databases">
        <authorList>
            <person name="Jaros S."/>
            <person name="Januszkiewicz K."/>
            <person name="Wedrychowicz H."/>
        </authorList>
    </citation>
    <scope>NUCLEOTIDE SEQUENCE [LARGE SCALE GENOMIC DNA]</scope>
    <source>
        <strain evidence="2 3">DSM 19436</strain>
    </source>
</reference>
<feature type="domain" description="HNH" evidence="1">
    <location>
        <begin position="66"/>
        <end position="107"/>
    </location>
</feature>
<dbReference type="RefSeq" id="WP_073058708.1">
    <property type="nucleotide sequence ID" value="NZ_FQUP01000012.1"/>
</dbReference>
<name>A0A1M5PQ67_9HYPH</name>
<proteinExistence type="predicted"/>
<evidence type="ECO:0000313" key="2">
    <source>
        <dbReference type="EMBL" id="SHH03888.1"/>
    </source>
</evidence>
<evidence type="ECO:0000313" key="3">
    <source>
        <dbReference type="Proteomes" id="UP000184485"/>
    </source>
</evidence>
<dbReference type="STRING" id="1122133.SAMN02745157_0208"/>
<dbReference type="GO" id="GO:0008270">
    <property type="term" value="F:zinc ion binding"/>
    <property type="evidence" value="ECO:0007669"/>
    <property type="project" value="InterPro"/>
</dbReference>
<accession>A0A1M5PQ67</accession>
<keyword evidence="2" id="KW-0255">Endonuclease</keyword>
<keyword evidence="2" id="KW-0378">Hydrolase</keyword>
<dbReference type="Proteomes" id="UP000184485">
    <property type="component" value="Unassembled WGS sequence"/>
</dbReference>
<keyword evidence="3" id="KW-1185">Reference proteome</keyword>
<organism evidence="2 3">
    <name type="scientific">Kaistia soli DSM 19436</name>
    <dbReference type="NCBI Taxonomy" id="1122133"/>
    <lineage>
        <taxon>Bacteria</taxon>
        <taxon>Pseudomonadati</taxon>
        <taxon>Pseudomonadota</taxon>
        <taxon>Alphaproteobacteria</taxon>
        <taxon>Hyphomicrobiales</taxon>
        <taxon>Kaistiaceae</taxon>
        <taxon>Kaistia</taxon>
    </lineage>
</organism>
<gene>
    <name evidence="2" type="ORF">SAMN02745157_0208</name>
</gene>
<keyword evidence="2" id="KW-0540">Nuclease</keyword>
<dbReference type="InterPro" id="IPR002711">
    <property type="entry name" value="HNH"/>
</dbReference>
<dbReference type="AlphaFoldDB" id="A0A1M5PQ67"/>
<dbReference type="EMBL" id="FQUP01000012">
    <property type="protein sequence ID" value="SHH03888.1"/>
    <property type="molecule type" value="Genomic_DNA"/>
</dbReference>